<dbReference type="InterPro" id="IPR001680">
    <property type="entry name" value="WD40_rpt"/>
</dbReference>
<evidence type="ECO:0000256" key="5">
    <source>
        <dbReference type="PROSITE-ProRule" id="PRU00221"/>
    </source>
</evidence>
<dbReference type="InterPro" id="IPR037850">
    <property type="entry name" value="RBBP5/Swd1"/>
</dbReference>
<dbReference type="OrthoDB" id="196858at2759"/>
<evidence type="ECO:0000256" key="3">
    <source>
        <dbReference type="ARBA" id="ARBA00022737"/>
    </source>
</evidence>
<dbReference type="Gene3D" id="2.130.10.10">
    <property type="entry name" value="YVTN repeat-like/Quinoprotein amine dehydrogenase"/>
    <property type="match status" value="2"/>
</dbReference>
<dbReference type="InterPro" id="IPR015943">
    <property type="entry name" value="WD40/YVTN_repeat-like_dom_sf"/>
</dbReference>
<evidence type="ECO:0000256" key="2">
    <source>
        <dbReference type="ARBA" id="ARBA00022574"/>
    </source>
</evidence>
<keyword evidence="3" id="KW-0677">Repeat</keyword>
<accession>A0A6A6WC34</accession>
<evidence type="ECO:0000256" key="4">
    <source>
        <dbReference type="ARBA" id="ARBA00023242"/>
    </source>
</evidence>
<dbReference type="PANTHER" id="PTHR44040:SF1">
    <property type="entry name" value="RETINOBLASTOMA-BINDING PROTEIN 5"/>
    <property type="match status" value="1"/>
</dbReference>
<proteinExistence type="predicted"/>
<feature type="repeat" description="WD" evidence="5">
    <location>
        <begin position="63"/>
        <end position="104"/>
    </location>
</feature>
<dbReference type="RefSeq" id="XP_033601122.1">
    <property type="nucleotide sequence ID" value="XM_033741065.1"/>
</dbReference>
<dbReference type="Proteomes" id="UP000799437">
    <property type="component" value="Unassembled WGS sequence"/>
</dbReference>
<dbReference type="GeneID" id="54482119"/>
<dbReference type="SUPFAM" id="SSF50978">
    <property type="entry name" value="WD40 repeat-like"/>
    <property type="match status" value="1"/>
</dbReference>
<evidence type="ECO:0000256" key="6">
    <source>
        <dbReference type="SAM" id="MobiDB-lite"/>
    </source>
</evidence>
<evidence type="ECO:0000256" key="1">
    <source>
        <dbReference type="ARBA" id="ARBA00004123"/>
    </source>
</evidence>
<dbReference type="PROSITE" id="PS50082">
    <property type="entry name" value="WD_REPEATS_2"/>
    <property type="match status" value="1"/>
</dbReference>
<dbReference type="EMBL" id="ML996571">
    <property type="protein sequence ID" value="KAF2758671.1"/>
    <property type="molecule type" value="Genomic_DNA"/>
</dbReference>
<feature type="region of interest" description="Disordered" evidence="6">
    <location>
        <begin position="434"/>
        <end position="482"/>
    </location>
</feature>
<sequence>MNLALVDPFVLAQDCPEAMTGKLRSGHSSCIRFNHRGDYLASGRAEGTVVVFDIETNGVARKMRGHTRQIQSLSWSSNDRYLLSASQDCKCILWDLEDGTRIRSVRFEAPIFIAEIHPTNHLMFITALFEQQPVLVDVTDEIPKKCTLPSVPKRSQAEWEKLSTRQQTLDEKQTTTVAVWSSSGEHVLAGTSRGWLNVIDTRSRQIVHSTHLSSNLIVFIRLTASGRDMVINSSDRIIRTVHLPDFTDPKTDFDNLRIEVEHKFQDLVNRLSWNHVCFSATGDYVTASTYMNHDVYIWERRHGSLVKILEGPKEELSVVEWHPHRPFVAAVGAESGPIFIWSLLTPQRWSALAPDFHEVEENVEYVEREDEFDIQPLEELHKRRLDQEDEEVDVLTIDPGKADFNPGEFRMPVLLDLDASDSEDEVIAIGTGQYRRKSPGRGQQWMNEAEAVENADDTAGGRKAAINGISKAPNGTKRRRAD</sequence>
<dbReference type="SMART" id="SM00320">
    <property type="entry name" value="WD40"/>
    <property type="match status" value="5"/>
</dbReference>
<organism evidence="7 8">
    <name type="scientific">Pseudovirgaria hyperparasitica</name>
    <dbReference type="NCBI Taxonomy" id="470096"/>
    <lineage>
        <taxon>Eukaryota</taxon>
        <taxon>Fungi</taxon>
        <taxon>Dikarya</taxon>
        <taxon>Ascomycota</taxon>
        <taxon>Pezizomycotina</taxon>
        <taxon>Dothideomycetes</taxon>
        <taxon>Dothideomycetes incertae sedis</taxon>
        <taxon>Acrospermales</taxon>
        <taxon>Acrospermaceae</taxon>
        <taxon>Pseudovirgaria</taxon>
    </lineage>
</organism>
<name>A0A6A6WC34_9PEZI</name>
<dbReference type="InterPro" id="IPR019775">
    <property type="entry name" value="WD40_repeat_CS"/>
</dbReference>
<dbReference type="InterPro" id="IPR036322">
    <property type="entry name" value="WD40_repeat_dom_sf"/>
</dbReference>
<dbReference type="PANTHER" id="PTHR44040">
    <property type="entry name" value="RETINOBLASTOMA-BINDING PROTEIN 5"/>
    <property type="match status" value="1"/>
</dbReference>
<keyword evidence="4" id="KW-0539">Nucleus</keyword>
<evidence type="ECO:0000313" key="8">
    <source>
        <dbReference type="Proteomes" id="UP000799437"/>
    </source>
</evidence>
<dbReference type="AlphaFoldDB" id="A0A6A6WC34"/>
<dbReference type="PROSITE" id="PS50294">
    <property type="entry name" value="WD_REPEATS_REGION"/>
    <property type="match status" value="1"/>
</dbReference>
<dbReference type="PROSITE" id="PS00678">
    <property type="entry name" value="WD_REPEATS_1"/>
    <property type="match status" value="1"/>
</dbReference>
<gene>
    <name evidence="7" type="ORF">EJ05DRAFT_361044</name>
</gene>
<reference evidence="7" key="1">
    <citation type="journal article" date="2020" name="Stud. Mycol.">
        <title>101 Dothideomycetes genomes: a test case for predicting lifestyles and emergence of pathogens.</title>
        <authorList>
            <person name="Haridas S."/>
            <person name="Albert R."/>
            <person name="Binder M."/>
            <person name="Bloem J."/>
            <person name="Labutti K."/>
            <person name="Salamov A."/>
            <person name="Andreopoulos B."/>
            <person name="Baker S."/>
            <person name="Barry K."/>
            <person name="Bills G."/>
            <person name="Bluhm B."/>
            <person name="Cannon C."/>
            <person name="Castanera R."/>
            <person name="Culley D."/>
            <person name="Daum C."/>
            <person name="Ezra D."/>
            <person name="Gonzalez J."/>
            <person name="Henrissat B."/>
            <person name="Kuo A."/>
            <person name="Liang C."/>
            <person name="Lipzen A."/>
            <person name="Lutzoni F."/>
            <person name="Magnuson J."/>
            <person name="Mondo S."/>
            <person name="Nolan M."/>
            <person name="Ohm R."/>
            <person name="Pangilinan J."/>
            <person name="Park H.-J."/>
            <person name="Ramirez L."/>
            <person name="Alfaro M."/>
            <person name="Sun H."/>
            <person name="Tritt A."/>
            <person name="Yoshinaga Y."/>
            <person name="Zwiers L.-H."/>
            <person name="Turgeon B."/>
            <person name="Goodwin S."/>
            <person name="Spatafora J."/>
            <person name="Crous P."/>
            <person name="Grigoriev I."/>
        </authorList>
    </citation>
    <scope>NUCLEOTIDE SEQUENCE</scope>
    <source>
        <strain evidence="7">CBS 121739</strain>
    </source>
</reference>
<dbReference type="Pfam" id="PF00400">
    <property type="entry name" value="WD40"/>
    <property type="match status" value="2"/>
</dbReference>
<dbReference type="GO" id="GO:0048188">
    <property type="term" value="C:Set1C/COMPASS complex"/>
    <property type="evidence" value="ECO:0007669"/>
    <property type="project" value="InterPro"/>
</dbReference>
<comment type="subcellular location">
    <subcellularLocation>
        <location evidence="1">Nucleus</location>
    </subcellularLocation>
</comment>
<keyword evidence="8" id="KW-1185">Reference proteome</keyword>
<keyword evidence="2 5" id="KW-0853">WD repeat</keyword>
<evidence type="ECO:0000313" key="7">
    <source>
        <dbReference type="EMBL" id="KAF2758671.1"/>
    </source>
</evidence>
<protein>
    <submittedName>
        <fullName evidence="7">WD40 repeat-like protein</fullName>
    </submittedName>
</protein>